<feature type="region of interest" description="Disordered" evidence="1">
    <location>
        <begin position="1"/>
        <end position="25"/>
    </location>
</feature>
<evidence type="ECO:0000313" key="3">
    <source>
        <dbReference type="Proteomes" id="UP000299102"/>
    </source>
</evidence>
<comment type="caution">
    <text evidence="2">The sequence shown here is derived from an EMBL/GenBank/DDBJ whole genome shotgun (WGS) entry which is preliminary data.</text>
</comment>
<sequence length="80" mass="9628">MRPRAATRRHTRRRRREARDAPADHCRNPNFVSRVLKFNVAFGLRRVPPFRAAPRWNPQRRFRDGRSPISKIRRAKSGRR</sequence>
<feature type="region of interest" description="Disordered" evidence="1">
    <location>
        <begin position="55"/>
        <end position="80"/>
    </location>
</feature>
<reference evidence="2 3" key="1">
    <citation type="journal article" date="2019" name="Commun. Biol.">
        <title>The bagworm genome reveals a unique fibroin gene that provides high tensile strength.</title>
        <authorList>
            <person name="Kono N."/>
            <person name="Nakamura H."/>
            <person name="Ohtoshi R."/>
            <person name="Tomita M."/>
            <person name="Numata K."/>
            <person name="Arakawa K."/>
        </authorList>
    </citation>
    <scope>NUCLEOTIDE SEQUENCE [LARGE SCALE GENOMIC DNA]</scope>
</reference>
<feature type="compositionally biased region" description="Basic residues" evidence="1">
    <location>
        <begin position="1"/>
        <end position="16"/>
    </location>
</feature>
<accession>A0A4C1YPF9</accession>
<feature type="compositionally biased region" description="Basic residues" evidence="1">
    <location>
        <begin position="71"/>
        <end position="80"/>
    </location>
</feature>
<protein>
    <submittedName>
        <fullName evidence="2">Uncharacterized protein</fullName>
    </submittedName>
</protein>
<proteinExistence type="predicted"/>
<name>A0A4C1YPF9_EUMVA</name>
<dbReference type="EMBL" id="BGZK01001366">
    <property type="protein sequence ID" value="GBP78351.1"/>
    <property type="molecule type" value="Genomic_DNA"/>
</dbReference>
<gene>
    <name evidence="2" type="ORF">EVAR_9359_1</name>
</gene>
<organism evidence="2 3">
    <name type="scientific">Eumeta variegata</name>
    <name type="common">Bagworm moth</name>
    <name type="synonym">Eumeta japonica</name>
    <dbReference type="NCBI Taxonomy" id="151549"/>
    <lineage>
        <taxon>Eukaryota</taxon>
        <taxon>Metazoa</taxon>
        <taxon>Ecdysozoa</taxon>
        <taxon>Arthropoda</taxon>
        <taxon>Hexapoda</taxon>
        <taxon>Insecta</taxon>
        <taxon>Pterygota</taxon>
        <taxon>Neoptera</taxon>
        <taxon>Endopterygota</taxon>
        <taxon>Lepidoptera</taxon>
        <taxon>Glossata</taxon>
        <taxon>Ditrysia</taxon>
        <taxon>Tineoidea</taxon>
        <taxon>Psychidae</taxon>
        <taxon>Oiketicinae</taxon>
        <taxon>Eumeta</taxon>
    </lineage>
</organism>
<keyword evidence="3" id="KW-1185">Reference proteome</keyword>
<evidence type="ECO:0000313" key="2">
    <source>
        <dbReference type="EMBL" id="GBP78351.1"/>
    </source>
</evidence>
<dbReference type="Proteomes" id="UP000299102">
    <property type="component" value="Unassembled WGS sequence"/>
</dbReference>
<evidence type="ECO:0000256" key="1">
    <source>
        <dbReference type="SAM" id="MobiDB-lite"/>
    </source>
</evidence>
<dbReference type="AlphaFoldDB" id="A0A4C1YPF9"/>